<evidence type="ECO:0000313" key="1">
    <source>
        <dbReference type="EnsemblPlants" id="EMT02719"/>
    </source>
</evidence>
<organism evidence="1">
    <name type="scientific">Aegilops tauschii</name>
    <name type="common">Tausch's goatgrass</name>
    <name type="synonym">Aegilops squarrosa</name>
    <dbReference type="NCBI Taxonomy" id="37682"/>
    <lineage>
        <taxon>Eukaryota</taxon>
        <taxon>Viridiplantae</taxon>
        <taxon>Streptophyta</taxon>
        <taxon>Embryophyta</taxon>
        <taxon>Tracheophyta</taxon>
        <taxon>Spermatophyta</taxon>
        <taxon>Magnoliopsida</taxon>
        <taxon>Liliopsida</taxon>
        <taxon>Poales</taxon>
        <taxon>Poaceae</taxon>
        <taxon>BOP clade</taxon>
        <taxon>Pooideae</taxon>
        <taxon>Triticodae</taxon>
        <taxon>Triticeae</taxon>
        <taxon>Triticinae</taxon>
        <taxon>Aegilops</taxon>
    </lineage>
</organism>
<proteinExistence type="predicted"/>
<accession>N1QQ98</accession>
<dbReference type="EnsemblPlants" id="EMT02719">
    <property type="protein sequence ID" value="EMT02719"/>
    <property type="gene ID" value="F775_26326"/>
</dbReference>
<dbReference type="AlphaFoldDB" id="N1QQ98"/>
<reference evidence="1" key="1">
    <citation type="submission" date="2015-06" db="UniProtKB">
        <authorList>
            <consortium name="EnsemblPlants"/>
        </authorList>
    </citation>
    <scope>IDENTIFICATION</scope>
</reference>
<evidence type="ECO:0008006" key="2">
    <source>
        <dbReference type="Google" id="ProtNLM"/>
    </source>
</evidence>
<sequence>MAVGRRLELLVLSSTADSFLLVLEVVFVVCCLEDPYQPSFRLPNQLSPALNLISLLLICCLLNLILIPASPVHAFSDGSDIQGCWPGWEPTNVELLVLIAVEWVVACSTFGSACAALAVDQLAIQHSYCHPEATVCLTYLVAVATACAAGALAAMSALGMLWILASRFRPAHAA</sequence>
<name>N1QQ98_AEGTA</name>
<protein>
    <recommendedName>
        <fullName evidence="2">CASP-like protein</fullName>
    </recommendedName>
</protein>